<dbReference type="EMBL" id="AP019835">
    <property type="protein sequence ID" value="BBM49559.1"/>
    <property type="molecule type" value="Genomic_DNA"/>
</dbReference>
<dbReference type="AlphaFoldDB" id="A0A510KD01"/>
<dbReference type="RefSeq" id="WP_146964122.1">
    <property type="nucleotide sequence ID" value="NZ_AP019835.1"/>
</dbReference>
<evidence type="ECO:0008006" key="4">
    <source>
        <dbReference type="Google" id="ProtNLM"/>
    </source>
</evidence>
<protein>
    <recommendedName>
        <fullName evidence="4">DUF4358 domain-containing protein</fullName>
    </recommendedName>
</protein>
<dbReference type="Proteomes" id="UP000321501">
    <property type="component" value="Chromosome"/>
</dbReference>
<evidence type="ECO:0000313" key="3">
    <source>
        <dbReference type="Proteomes" id="UP000321501"/>
    </source>
</evidence>
<sequence length="164" mass="18721">MKKILLFMVMLFSATVFAGTVNVKVTNKINFGISPKELRNIVKSEPLSNSHDDGSYAVYYFTNVEDPLGVKRELNSFAFSDNQLFSAVFDSATTDEEHAKIIENYKKNASKVLKEKLNVKEQKGALLLYNSKKLIKIYRMLDHTFITSALYDSEKLDEILSDYE</sequence>
<gene>
    <name evidence="2" type="ORF">JMUB3934_0854</name>
</gene>
<feature type="chain" id="PRO_5021818572" description="DUF4358 domain-containing protein" evidence="1">
    <location>
        <begin position="19"/>
        <end position="164"/>
    </location>
</feature>
<accession>A0A510KD01</accession>
<organism evidence="2 3">
    <name type="scientific">Leptotrichia wadei</name>
    <dbReference type="NCBI Taxonomy" id="157687"/>
    <lineage>
        <taxon>Bacteria</taxon>
        <taxon>Fusobacteriati</taxon>
        <taxon>Fusobacteriota</taxon>
        <taxon>Fusobacteriia</taxon>
        <taxon>Fusobacteriales</taxon>
        <taxon>Leptotrichiaceae</taxon>
        <taxon>Leptotrichia</taxon>
    </lineage>
</organism>
<evidence type="ECO:0000256" key="1">
    <source>
        <dbReference type="SAM" id="SignalP"/>
    </source>
</evidence>
<feature type="signal peptide" evidence="1">
    <location>
        <begin position="1"/>
        <end position="18"/>
    </location>
</feature>
<proteinExistence type="predicted"/>
<name>A0A510KD01_9FUSO</name>
<reference evidence="2 3" key="1">
    <citation type="submission" date="2019-07" db="EMBL/GenBank/DDBJ databases">
        <title>Complete Genome Sequence of Leptotrichia wadei Strain JMUB3934.</title>
        <authorList>
            <person name="Watanabe S."/>
            <person name="Cui L."/>
        </authorList>
    </citation>
    <scope>NUCLEOTIDE SEQUENCE [LARGE SCALE GENOMIC DNA]</scope>
    <source>
        <strain evidence="2 3">JMUB3934</strain>
    </source>
</reference>
<evidence type="ECO:0000313" key="2">
    <source>
        <dbReference type="EMBL" id="BBM49559.1"/>
    </source>
</evidence>
<keyword evidence="1" id="KW-0732">Signal</keyword>